<dbReference type="Gene3D" id="1.20.140.150">
    <property type="match status" value="1"/>
</dbReference>
<keyword evidence="1" id="KW-0472">Membrane</keyword>
<gene>
    <name evidence="2" type="ORF">OKIOD_LOCUS15093</name>
</gene>
<keyword evidence="3" id="KW-1185">Reference proteome</keyword>
<keyword evidence="1" id="KW-1133">Transmembrane helix</keyword>
<keyword evidence="1" id="KW-0812">Transmembrane</keyword>
<accession>A0ABN7T7E6</accession>
<feature type="transmembrane region" description="Helical" evidence="1">
    <location>
        <begin position="195"/>
        <end position="217"/>
    </location>
</feature>
<evidence type="ECO:0000313" key="2">
    <source>
        <dbReference type="EMBL" id="CAG5112072.1"/>
    </source>
</evidence>
<organism evidence="2 3">
    <name type="scientific">Oikopleura dioica</name>
    <name type="common">Tunicate</name>
    <dbReference type="NCBI Taxonomy" id="34765"/>
    <lineage>
        <taxon>Eukaryota</taxon>
        <taxon>Metazoa</taxon>
        <taxon>Chordata</taxon>
        <taxon>Tunicata</taxon>
        <taxon>Appendicularia</taxon>
        <taxon>Copelata</taxon>
        <taxon>Oikopleuridae</taxon>
        <taxon>Oikopleura</taxon>
    </lineage>
</organism>
<feature type="transmembrane region" description="Helical" evidence="1">
    <location>
        <begin position="110"/>
        <end position="131"/>
    </location>
</feature>
<proteinExistence type="predicted"/>
<feature type="transmembrane region" description="Helical" evidence="1">
    <location>
        <begin position="12"/>
        <end position="35"/>
    </location>
</feature>
<name>A0ABN7T7E6_OIKDI</name>
<dbReference type="Proteomes" id="UP001158576">
    <property type="component" value="Chromosome 2"/>
</dbReference>
<dbReference type="EMBL" id="OU015567">
    <property type="protein sequence ID" value="CAG5112072.1"/>
    <property type="molecule type" value="Genomic_DNA"/>
</dbReference>
<feature type="transmembrane region" description="Helical" evidence="1">
    <location>
        <begin position="143"/>
        <end position="165"/>
    </location>
</feature>
<evidence type="ECO:0000313" key="3">
    <source>
        <dbReference type="Proteomes" id="UP001158576"/>
    </source>
</evidence>
<sequence length="260" mass="27710">MDVPLGWNKGKSVTLGATGVILGLAGSICAFIAFLSQSWLNIPTQITEVEGAEQGVSVTNLLESEERPDAGNYGLWFVNSSPDVPLSLSKRFYNCNAIPFSVCMYTRAGLFSSCVLIVPAMLLALLAAAVLVSRGQLQTTGTLARASSGMFLLSCVGCTAGMLTFTLQQSICISTCPPEHEYYPLVSNNEATLGYAFYLGWISSGLLLMAASALLALSCEAQTQISHCNSAFNMAIENPMMRAQPQIGESQMLTEYSGKV</sequence>
<protein>
    <submittedName>
        <fullName evidence="2">Oidioi.mRNA.OKI2018_I69.chr2.g6328.t1.cds</fullName>
    </submittedName>
</protein>
<evidence type="ECO:0000256" key="1">
    <source>
        <dbReference type="SAM" id="Phobius"/>
    </source>
</evidence>
<reference evidence="2 3" key="1">
    <citation type="submission" date="2021-04" db="EMBL/GenBank/DDBJ databases">
        <authorList>
            <person name="Bliznina A."/>
        </authorList>
    </citation>
    <scope>NUCLEOTIDE SEQUENCE [LARGE SCALE GENOMIC DNA]</scope>
</reference>